<reference evidence="1 2" key="1">
    <citation type="journal article" date="2018" name="Plant Biotechnol. Rep.">
        <title>Diversity and antifungal activity of endophytic bacteria associated with Panax ginseng seedlings.</title>
        <authorList>
            <person name="Park J.M."/>
            <person name="Hong C.E."/>
            <person name="Jo S.H."/>
        </authorList>
    </citation>
    <scope>NUCLEOTIDE SEQUENCE [LARGE SCALE GENOMIC DNA]</scope>
    <source>
        <strain evidence="1 2">PgKB20</strain>
    </source>
</reference>
<name>A0A498TYY5_BACIA</name>
<accession>A0A5C0WD43</accession>
<dbReference type="RefSeq" id="WP_235362209.1">
    <property type="nucleotide sequence ID" value="NZ_CP160226.1"/>
</dbReference>
<dbReference type="AlphaFoldDB" id="A0A498TYY5"/>
<evidence type="ECO:0000313" key="2">
    <source>
        <dbReference type="Proteomes" id="UP000325032"/>
    </source>
</evidence>
<keyword evidence="2" id="KW-1185">Reference proteome</keyword>
<organism evidence="1 2">
    <name type="scientific">Bacillus safensis</name>
    <dbReference type="NCBI Taxonomy" id="561879"/>
    <lineage>
        <taxon>Bacteria</taxon>
        <taxon>Bacillati</taxon>
        <taxon>Bacillota</taxon>
        <taxon>Bacilli</taxon>
        <taxon>Bacillales</taxon>
        <taxon>Bacillaceae</taxon>
        <taxon>Bacillus</taxon>
    </lineage>
</organism>
<dbReference type="Proteomes" id="UP000325032">
    <property type="component" value="Chromosome"/>
</dbReference>
<dbReference type="EMBL" id="CP043404">
    <property type="protein sequence ID" value="QEK62096.1"/>
    <property type="molecule type" value="Genomic_DNA"/>
</dbReference>
<sequence>MLESIFREGIVYMNFKKWAVVCTSITIMALWLAAANADPDNRNHTLEQPNPQHDTI</sequence>
<evidence type="ECO:0000313" key="1">
    <source>
        <dbReference type="EMBL" id="QEK62096.1"/>
    </source>
</evidence>
<proteinExistence type="predicted"/>
<protein>
    <submittedName>
        <fullName evidence="1">Uncharacterized protein</fullName>
    </submittedName>
</protein>
<accession>A0A498TYY5</accession>
<gene>
    <name evidence="1" type="ORF">FX981_00260</name>
</gene>